<reference evidence="2" key="1">
    <citation type="submission" date="2013-02" db="EMBL/GenBank/DDBJ databases">
        <authorList>
            <person name="Hughes D."/>
        </authorList>
    </citation>
    <scope>NUCLEOTIDE SEQUENCE</scope>
    <source>
        <strain>Durham</strain>
        <strain evidence="2">NC isolate 2 -- Noor lab</strain>
    </source>
</reference>
<evidence type="ECO:0000313" key="1">
    <source>
        <dbReference type="EnsemblMetazoa" id="MESCA009960-PA"/>
    </source>
</evidence>
<dbReference type="HOGENOM" id="CLU_2052275_0_0_1"/>
<evidence type="ECO:0000313" key="2">
    <source>
        <dbReference type="Proteomes" id="UP000015102"/>
    </source>
</evidence>
<name>T1H1A3_MEGSC</name>
<dbReference type="EMBL" id="CAQQ02388380">
    <property type="status" value="NOT_ANNOTATED_CDS"/>
    <property type="molecule type" value="Genomic_DNA"/>
</dbReference>
<protein>
    <submittedName>
        <fullName evidence="1">Uncharacterized protein</fullName>
    </submittedName>
</protein>
<proteinExistence type="predicted"/>
<keyword evidence="2" id="KW-1185">Reference proteome</keyword>
<dbReference type="EMBL" id="CAQQ02388381">
    <property type="status" value="NOT_ANNOTATED_CDS"/>
    <property type="molecule type" value="Genomic_DNA"/>
</dbReference>
<dbReference type="EnsemblMetazoa" id="MESCA009960-RA">
    <property type="protein sequence ID" value="MESCA009960-PA"/>
    <property type="gene ID" value="MESCA009960"/>
</dbReference>
<dbReference type="AlphaFoldDB" id="T1H1A3"/>
<dbReference type="Proteomes" id="UP000015102">
    <property type="component" value="Unassembled WGS sequence"/>
</dbReference>
<reference evidence="1" key="2">
    <citation type="submission" date="2015-06" db="UniProtKB">
        <authorList>
            <consortium name="EnsemblMetazoa"/>
        </authorList>
    </citation>
    <scope>IDENTIFICATION</scope>
</reference>
<accession>T1H1A3</accession>
<organism evidence="1 2">
    <name type="scientific">Megaselia scalaris</name>
    <name type="common">Humpbacked fly</name>
    <name type="synonym">Phora scalaris</name>
    <dbReference type="NCBI Taxonomy" id="36166"/>
    <lineage>
        <taxon>Eukaryota</taxon>
        <taxon>Metazoa</taxon>
        <taxon>Ecdysozoa</taxon>
        <taxon>Arthropoda</taxon>
        <taxon>Hexapoda</taxon>
        <taxon>Insecta</taxon>
        <taxon>Pterygota</taxon>
        <taxon>Neoptera</taxon>
        <taxon>Endopterygota</taxon>
        <taxon>Diptera</taxon>
        <taxon>Brachycera</taxon>
        <taxon>Muscomorpha</taxon>
        <taxon>Platypezoidea</taxon>
        <taxon>Phoridae</taxon>
        <taxon>Megaseliini</taxon>
        <taxon>Megaselia</taxon>
    </lineage>
</organism>
<sequence length="120" mass="13486">MSQCHSVTFTNDNDNYVNGIDKNKKCTSVIYTKLLLVDPELYFPNLGTKPTLEIVVKEICRNRMVDMYSCVGVLIVANNKTACQSLVFGLEVWFWSFNDCQRSVIFGPEEKSFVSGASIG</sequence>